<reference evidence="2 3" key="1">
    <citation type="submission" date="2021-06" db="EMBL/GenBank/DDBJ databases">
        <title>Genome-based taxonomic framework of Microbacterium strains isolated from marine environment, the description of four new species and reclassification of four preexisting species.</title>
        <authorList>
            <person name="Lee S.D."/>
            <person name="Kim S.-M."/>
            <person name="Byeon Y.-S."/>
            <person name="Yang H.L."/>
            <person name="Kim I.S."/>
        </authorList>
    </citation>
    <scope>NUCLEOTIDE SEQUENCE [LARGE SCALE GENOMIC DNA]</scope>
    <source>
        <strain evidence="2 3">SSW1-51</strain>
    </source>
</reference>
<dbReference type="RefSeq" id="WP_247981403.1">
    <property type="nucleotide sequence ID" value="NZ_CP078076.1"/>
</dbReference>
<dbReference type="PANTHER" id="PTHR11014:SF63">
    <property type="entry name" value="METALLOPEPTIDASE, PUTATIVE (AFU_ORTHOLOGUE AFUA_6G09600)-RELATED"/>
    <property type="match status" value="1"/>
</dbReference>
<dbReference type="Pfam" id="PF01546">
    <property type="entry name" value="Peptidase_M20"/>
    <property type="match status" value="1"/>
</dbReference>
<evidence type="ECO:0000259" key="1">
    <source>
        <dbReference type="Pfam" id="PF07687"/>
    </source>
</evidence>
<dbReference type="Pfam" id="PF07687">
    <property type="entry name" value="M20_dimer"/>
    <property type="match status" value="1"/>
</dbReference>
<evidence type="ECO:0000313" key="3">
    <source>
        <dbReference type="Proteomes" id="UP000831467"/>
    </source>
</evidence>
<dbReference type="Proteomes" id="UP000831467">
    <property type="component" value="Chromosome"/>
</dbReference>
<organism evidence="2 3">
    <name type="scientific">Microbacterium sufflavum</name>
    <dbReference type="NCBI Taxonomy" id="2851649"/>
    <lineage>
        <taxon>Bacteria</taxon>
        <taxon>Bacillati</taxon>
        <taxon>Actinomycetota</taxon>
        <taxon>Actinomycetes</taxon>
        <taxon>Micrococcales</taxon>
        <taxon>Microbacteriaceae</taxon>
        <taxon>Microbacterium</taxon>
    </lineage>
</organism>
<dbReference type="InterPro" id="IPR036264">
    <property type="entry name" value="Bact_exopeptidase_dim_dom"/>
</dbReference>
<dbReference type="Gene3D" id="3.40.630.10">
    <property type="entry name" value="Zn peptidases"/>
    <property type="match status" value="1"/>
</dbReference>
<keyword evidence="3" id="KW-1185">Reference proteome</keyword>
<dbReference type="InterPro" id="IPR002933">
    <property type="entry name" value="Peptidase_M20"/>
</dbReference>
<dbReference type="SUPFAM" id="SSF53187">
    <property type="entry name" value="Zn-dependent exopeptidases"/>
    <property type="match status" value="1"/>
</dbReference>
<dbReference type="CDD" id="cd03886">
    <property type="entry name" value="M20_Acy1"/>
    <property type="match status" value="1"/>
</dbReference>
<dbReference type="InterPro" id="IPR017439">
    <property type="entry name" value="Amidohydrolase"/>
</dbReference>
<dbReference type="EMBL" id="CP078076">
    <property type="protein sequence ID" value="UPL11515.1"/>
    <property type="molecule type" value="Genomic_DNA"/>
</dbReference>
<feature type="domain" description="Peptidase M20 dimerisation" evidence="1">
    <location>
        <begin position="187"/>
        <end position="276"/>
    </location>
</feature>
<gene>
    <name evidence="2" type="ORF">KV394_10495</name>
</gene>
<dbReference type="PIRSF" id="PIRSF005962">
    <property type="entry name" value="Pept_M20D_amidohydro"/>
    <property type="match status" value="1"/>
</dbReference>
<protein>
    <submittedName>
        <fullName evidence="2">Amidohydrolase</fullName>
    </submittedName>
</protein>
<evidence type="ECO:0000313" key="2">
    <source>
        <dbReference type="EMBL" id="UPL11515.1"/>
    </source>
</evidence>
<dbReference type="Gene3D" id="3.30.70.360">
    <property type="match status" value="1"/>
</dbReference>
<accession>A0ABY4IGV3</accession>
<dbReference type="InterPro" id="IPR011650">
    <property type="entry name" value="Peptidase_M20_dimer"/>
</dbReference>
<dbReference type="SUPFAM" id="SSF55031">
    <property type="entry name" value="Bacterial exopeptidase dimerisation domain"/>
    <property type="match status" value="1"/>
</dbReference>
<name>A0ABY4IGV3_9MICO</name>
<dbReference type="PANTHER" id="PTHR11014">
    <property type="entry name" value="PEPTIDASE M20 FAMILY MEMBER"/>
    <property type="match status" value="1"/>
</dbReference>
<sequence>MTLHDDAARLQPELVELRRRLHRIPEPGFDLPLTQRAVLDAIDGLGLEITTGSDLSSVTAVLRGATDGPSVLLRGDMDALAIVEETGLEYASANGAMHACGHDLHVAGLVGAARLLAGRRDRIAGSVVFMFQPGEEAGGGAPLMIRDGVLDAAGTRVEAAYGIHVGPGARGTFQLKSGTIMAGANVLRVRVHGRGGHGSRPQQAVDPVPVVAELILALQSWVTRRIDVFDPVVLSVTTLFAGEITNVIPEDAGFAATLRTLSEASIAQAQAELPPLIERIAAAHGCTADVEVIVGYPVTVNTVEETAAAAAVLRAEFGEDRVEEIDAPWMASEDFSFVLREVPGTFLFLCATPPDVDQDDIPMNHSPHARFDDAVLGDQAAALAALAWRHVGVGDA</sequence>
<dbReference type="NCBIfam" id="TIGR01891">
    <property type="entry name" value="amidohydrolases"/>
    <property type="match status" value="1"/>
</dbReference>
<proteinExistence type="predicted"/>